<feature type="transmembrane region" description="Helical" evidence="15">
    <location>
        <begin position="192"/>
        <end position="211"/>
    </location>
</feature>
<dbReference type="PROSITE" id="PS50929">
    <property type="entry name" value="ABC_TM1F"/>
    <property type="match status" value="1"/>
</dbReference>
<evidence type="ECO:0000256" key="11">
    <source>
        <dbReference type="ARBA" id="ARBA00023065"/>
    </source>
</evidence>
<keyword evidence="13 15" id="KW-0472">Membrane</keyword>
<evidence type="ECO:0000256" key="10">
    <source>
        <dbReference type="ARBA" id="ARBA00023004"/>
    </source>
</evidence>
<dbReference type="FunFam" id="3.40.50.300:FF:001038">
    <property type="entry name" value="ABC transporter B family member 25"/>
    <property type="match status" value="1"/>
</dbReference>
<comment type="similarity">
    <text evidence="14">Belongs to the ABC transporter superfamily. ABCB family. Heavy Metal importer (TC 3.A.1.210) subfamily.</text>
</comment>
<reference evidence="18" key="2">
    <citation type="submission" date="2018-04" db="EMBL/GenBank/DDBJ databases">
        <title>OnivRS2 (Oryza nivara Reference Sequence Version 2).</title>
        <authorList>
            <person name="Zhang J."/>
            <person name="Kudrna D."/>
            <person name="Lee S."/>
            <person name="Talag J."/>
            <person name="Rajasekar S."/>
            <person name="Welchert J."/>
            <person name="Hsing Y.-I."/>
            <person name="Wing R.A."/>
        </authorList>
    </citation>
    <scope>NUCLEOTIDE SEQUENCE [LARGE SCALE GENOMIC DNA]</scope>
    <source>
        <strain evidence="18">SL10</strain>
    </source>
</reference>
<evidence type="ECO:0000313" key="18">
    <source>
        <dbReference type="EnsemblPlants" id="ONIVA06G01990.1"/>
    </source>
</evidence>
<dbReference type="InterPro" id="IPR036640">
    <property type="entry name" value="ABC1_TM_sf"/>
</dbReference>
<evidence type="ECO:0000256" key="5">
    <source>
        <dbReference type="ARBA" id="ARBA00022692"/>
    </source>
</evidence>
<dbReference type="Gene3D" id="1.20.1560.10">
    <property type="entry name" value="ABC transporter type 1, transmembrane domain"/>
    <property type="match status" value="1"/>
</dbReference>
<dbReference type="GO" id="GO:0006879">
    <property type="term" value="P:intracellular iron ion homeostasis"/>
    <property type="evidence" value="ECO:0007669"/>
    <property type="project" value="TreeGrafter"/>
</dbReference>
<keyword evidence="6" id="KW-0547">Nucleotide-binding</keyword>
<evidence type="ECO:0000256" key="1">
    <source>
        <dbReference type="ARBA" id="ARBA00004448"/>
    </source>
</evidence>
<evidence type="ECO:0000256" key="15">
    <source>
        <dbReference type="SAM" id="Phobius"/>
    </source>
</evidence>
<dbReference type="PANTHER" id="PTHR24221">
    <property type="entry name" value="ATP-BINDING CASSETTE SUB-FAMILY B"/>
    <property type="match status" value="1"/>
</dbReference>
<dbReference type="eggNOG" id="KOG0057">
    <property type="taxonomic scope" value="Eukaryota"/>
</dbReference>
<dbReference type="SUPFAM" id="SSF52540">
    <property type="entry name" value="P-loop containing nucleoside triphosphate hydrolases"/>
    <property type="match status" value="1"/>
</dbReference>
<dbReference type="GO" id="GO:0005743">
    <property type="term" value="C:mitochondrial inner membrane"/>
    <property type="evidence" value="ECO:0007669"/>
    <property type="project" value="UniProtKB-SubCell"/>
</dbReference>
<dbReference type="OMA" id="VFHIIPI"/>
<dbReference type="FunFam" id="1.20.1560.10:FF:000004">
    <property type="entry name" value="ATP-binding cassette sub-family B member 7"/>
    <property type="match status" value="1"/>
</dbReference>
<evidence type="ECO:0000256" key="14">
    <source>
        <dbReference type="ARBA" id="ARBA00024363"/>
    </source>
</evidence>
<feature type="transmembrane region" description="Helical" evidence="15">
    <location>
        <begin position="395"/>
        <end position="417"/>
    </location>
</feature>
<dbReference type="InterPro" id="IPR027417">
    <property type="entry name" value="P-loop_NTPase"/>
</dbReference>
<keyword evidence="4" id="KW-0410">Iron transport</keyword>
<evidence type="ECO:0000256" key="9">
    <source>
        <dbReference type="ARBA" id="ARBA00022989"/>
    </source>
</evidence>
<evidence type="ECO:0000256" key="6">
    <source>
        <dbReference type="ARBA" id="ARBA00022741"/>
    </source>
</evidence>
<keyword evidence="3" id="KW-0813">Transport</keyword>
<keyword evidence="7" id="KW-0067">ATP-binding</keyword>
<accession>A0A0E0HKA3</accession>
<dbReference type="Gene3D" id="3.40.50.300">
    <property type="entry name" value="P-loop containing nucleotide triphosphate hydrolases"/>
    <property type="match status" value="1"/>
</dbReference>
<keyword evidence="11" id="KW-0406">Ion transport</keyword>
<keyword evidence="9 15" id="KW-1133">Transmembrane helix</keyword>
<keyword evidence="12" id="KW-0496">Mitochondrion</keyword>
<dbReference type="PANTHER" id="PTHR24221:SF402">
    <property type="entry name" value="IRON-SULFUR CLUSTERS TRANSPORTER ABCB7, MITOCHONDRIAL"/>
    <property type="match status" value="1"/>
</dbReference>
<protein>
    <submittedName>
        <fullName evidence="18">Uncharacterized protein</fullName>
    </submittedName>
</protein>
<dbReference type="PROSITE" id="PS50893">
    <property type="entry name" value="ABC_TRANSPORTER_2"/>
    <property type="match status" value="1"/>
</dbReference>
<dbReference type="GO" id="GO:0016887">
    <property type="term" value="F:ATP hydrolysis activity"/>
    <property type="evidence" value="ECO:0007669"/>
    <property type="project" value="InterPro"/>
</dbReference>
<evidence type="ECO:0000313" key="19">
    <source>
        <dbReference type="Proteomes" id="UP000006591"/>
    </source>
</evidence>
<feature type="transmembrane region" description="Helical" evidence="15">
    <location>
        <begin position="271"/>
        <end position="299"/>
    </location>
</feature>
<dbReference type="Pfam" id="PF00664">
    <property type="entry name" value="ABC_membrane"/>
    <property type="match status" value="1"/>
</dbReference>
<dbReference type="HOGENOM" id="CLU_000604_84_1_1"/>
<dbReference type="SUPFAM" id="SSF90123">
    <property type="entry name" value="ABC transporter transmembrane region"/>
    <property type="match status" value="1"/>
</dbReference>
<dbReference type="Proteomes" id="UP000006591">
    <property type="component" value="Chromosome 6"/>
</dbReference>
<keyword evidence="5 15" id="KW-0812">Transmembrane</keyword>
<evidence type="ECO:0000256" key="7">
    <source>
        <dbReference type="ARBA" id="ARBA00022840"/>
    </source>
</evidence>
<evidence type="ECO:0000256" key="12">
    <source>
        <dbReference type="ARBA" id="ARBA00023128"/>
    </source>
</evidence>
<feature type="domain" description="ABC transmembrane type-1" evidence="17">
    <location>
        <begin position="147"/>
        <end position="448"/>
    </location>
</feature>
<dbReference type="PROSITE" id="PS00211">
    <property type="entry name" value="ABC_TRANSPORTER_1"/>
    <property type="match status" value="1"/>
</dbReference>
<keyword evidence="19" id="KW-1185">Reference proteome</keyword>
<evidence type="ECO:0000259" key="16">
    <source>
        <dbReference type="PROSITE" id="PS50893"/>
    </source>
</evidence>
<proteinExistence type="inferred from homology"/>
<dbReference type="GO" id="GO:0140359">
    <property type="term" value="F:ABC-type transporter activity"/>
    <property type="evidence" value="ECO:0007669"/>
    <property type="project" value="InterPro"/>
</dbReference>
<feature type="transmembrane region" description="Helical" evidence="15">
    <location>
        <begin position="146"/>
        <end position="167"/>
    </location>
</feature>
<evidence type="ECO:0000256" key="8">
    <source>
        <dbReference type="ARBA" id="ARBA00022946"/>
    </source>
</evidence>
<evidence type="ECO:0000256" key="4">
    <source>
        <dbReference type="ARBA" id="ARBA00022496"/>
    </source>
</evidence>
<keyword evidence="10" id="KW-0408">Iron</keyword>
<dbReference type="GO" id="GO:0005524">
    <property type="term" value="F:ATP binding"/>
    <property type="evidence" value="ECO:0007669"/>
    <property type="project" value="UniProtKB-KW"/>
</dbReference>
<dbReference type="Gramene" id="ONIVA06G01990.1">
    <property type="protein sequence ID" value="ONIVA06G01990.1"/>
    <property type="gene ID" value="ONIVA06G01990"/>
</dbReference>
<dbReference type="AlphaFoldDB" id="A0A0E0HKA3"/>
<dbReference type="EnsemblPlants" id="ONIVA06G01990.1">
    <property type="protein sequence ID" value="ONIVA06G01990.1"/>
    <property type="gene ID" value="ONIVA06G01990"/>
</dbReference>
<evidence type="ECO:0000256" key="13">
    <source>
        <dbReference type="ARBA" id="ARBA00023136"/>
    </source>
</evidence>
<organism evidence="18">
    <name type="scientific">Oryza nivara</name>
    <name type="common">Indian wild rice</name>
    <name type="synonym">Oryza sativa f. spontanea</name>
    <dbReference type="NCBI Taxonomy" id="4536"/>
    <lineage>
        <taxon>Eukaryota</taxon>
        <taxon>Viridiplantae</taxon>
        <taxon>Streptophyta</taxon>
        <taxon>Embryophyta</taxon>
        <taxon>Tracheophyta</taxon>
        <taxon>Spermatophyta</taxon>
        <taxon>Magnoliopsida</taxon>
        <taxon>Liliopsida</taxon>
        <taxon>Poales</taxon>
        <taxon>Poaceae</taxon>
        <taxon>BOP clade</taxon>
        <taxon>Oryzoideae</taxon>
        <taxon>Oryzeae</taxon>
        <taxon>Oryzinae</taxon>
        <taxon>Oryza</taxon>
    </lineage>
</organism>
<dbReference type="InterPro" id="IPR017871">
    <property type="entry name" value="ABC_transporter-like_CS"/>
</dbReference>
<dbReference type="CDD" id="cd03253">
    <property type="entry name" value="ABCC_ATM1_transporter"/>
    <property type="match status" value="1"/>
</dbReference>
<dbReference type="InterPro" id="IPR039421">
    <property type="entry name" value="Type_1_exporter"/>
</dbReference>
<keyword evidence="8" id="KW-0809">Transit peptide</keyword>
<dbReference type="InterPro" id="IPR003439">
    <property type="entry name" value="ABC_transporter-like_ATP-bd"/>
</dbReference>
<evidence type="ECO:0000259" key="17">
    <source>
        <dbReference type="PROSITE" id="PS50929"/>
    </source>
</evidence>
<comment type="subunit">
    <text evidence="2">Homodimer.</text>
</comment>
<dbReference type="CDD" id="cd18582">
    <property type="entry name" value="ABC_6TM_ATM1_ABCB7"/>
    <property type="match status" value="1"/>
</dbReference>
<sequence length="736" mass="80847">MRPTSRILAAGHLLRGSRSRYDPSPVAAAAPIFRRPPTVPRPLPSPLLGGFGPNCWVYPGDGKYAPFGRLSCFMSDSTYPPPPRYVRGHAFSTSANAVAVGKSSDDKVKKDISKKDVDDQIADTQILKNLGKYLLLNDSPDFRFRLILSLGLLVGAKVINVQVPFLFKLAVDWLAALAGAETSLASFTEANATLLALFASPAAVLIGYGIARSGVSACTELRNAVFSKVTLRAIRSVSSTVFSHLHELDLRYHLSRQTGALNRIIDRGSRAINYILTVMVFNVVPTILEIGMVSSILAYKFGSTFAWITSVSVATYIAFTLAVTQWRTKFRTAMNKADNASSTVAVDSLLNYETVKYFNNEQFEVEKYDKYLKKYEDAALKTQSSLAYLNFGQNIIFSSALSTAMVLSSYGVMSGALTVGDLVMVNGLLFQLSLPLNFLGSVYRESRQSLIDMKSMFQLLEEKPGIKDEPHAQPLQFKGGRIEFENVHFGYVPERKILKGATFTVPAGKSVAIVGTSGSGKSTILRLLFRFFDSSSGSIRIDGQDIREVTLDSLRKCIGVVPQDTVLFNDTIKHNIQYGRLSATDEEVYDVARRAAIHDTIMNFPDKYNTVVGERGLKLSGGEKQRVSIARVFLKEPSILLCDEATSALDSTTEASILNSLKTLSVDRTSIFIAHRLTTAMQCDEIIVLENGEVVEQGPHDFLLSKGGRYAELWSQQNNSDAIDAAAVCEIKTYFM</sequence>
<evidence type="ECO:0000256" key="2">
    <source>
        <dbReference type="ARBA" id="ARBA00011738"/>
    </source>
</evidence>
<name>A0A0E0HKA3_ORYNI</name>
<dbReference type="SMART" id="SM00382">
    <property type="entry name" value="AAA"/>
    <property type="match status" value="1"/>
</dbReference>
<dbReference type="Pfam" id="PF00005">
    <property type="entry name" value="ABC_tran"/>
    <property type="match status" value="1"/>
</dbReference>
<comment type="subcellular location">
    <subcellularLocation>
        <location evidence="1">Mitochondrion inner membrane</location>
        <topology evidence="1">Multi-pass membrane protein</topology>
    </subcellularLocation>
</comment>
<dbReference type="STRING" id="4536.A0A0E0HKA3"/>
<feature type="transmembrane region" description="Helical" evidence="15">
    <location>
        <begin position="305"/>
        <end position="326"/>
    </location>
</feature>
<feature type="domain" description="ABC transporter" evidence="16">
    <location>
        <begin position="482"/>
        <end position="716"/>
    </location>
</feature>
<dbReference type="InterPro" id="IPR003593">
    <property type="entry name" value="AAA+_ATPase"/>
</dbReference>
<evidence type="ECO:0000256" key="3">
    <source>
        <dbReference type="ARBA" id="ARBA00022448"/>
    </source>
</evidence>
<dbReference type="GO" id="GO:0006826">
    <property type="term" value="P:iron ion transport"/>
    <property type="evidence" value="ECO:0007669"/>
    <property type="project" value="UniProtKB-KW"/>
</dbReference>
<reference evidence="18" key="1">
    <citation type="submission" date="2015-04" db="UniProtKB">
        <authorList>
            <consortium name="EnsemblPlants"/>
        </authorList>
    </citation>
    <scope>IDENTIFICATION</scope>
    <source>
        <strain evidence="18">SL10</strain>
    </source>
</reference>
<dbReference type="InterPro" id="IPR011527">
    <property type="entry name" value="ABC1_TM_dom"/>
</dbReference>